<feature type="short sequence motif" description="DGA/G" evidence="4">
    <location>
        <begin position="250"/>
        <end position="252"/>
    </location>
</feature>
<organism evidence="7 8">
    <name type="scientific">Streptacidiphilus cavernicola</name>
    <dbReference type="NCBI Taxonomy" id="3342716"/>
    <lineage>
        <taxon>Bacteria</taxon>
        <taxon>Bacillati</taxon>
        <taxon>Actinomycetota</taxon>
        <taxon>Actinomycetes</taxon>
        <taxon>Kitasatosporales</taxon>
        <taxon>Streptomycetaceae</taxon>
        <taxon>Streptacidiphilus</taxon>
    </lineage>
</organism>
<evidence type="ECO:0000313" key="8">
    <source>
        <dbReference type="Proteomes" id="UP001592528"/>
    </source>
</evidence>
<feature type="short sequence motif" description="GXSXG" evidence="4">
    <location>
        <begin position="90"/>
        <end position="94"/>
    </location>
</feature>
<dbReference type="InterPro" id="IPR002641">
    <property type="entry name" value="PNPLA_dom"/>
</dbReference>
<sequence length="371" mass="38704">MSEIGDLGELARRARQLAPGSGTGTGSELERIGTAGTQGGVEPSAPTGPDRGPVPRIGLVLSGGGAKGAYHVGVLEYLASVGTRLHAIAGASIGALNGAVIAGSDSLDAAAAHLAEVWDEVGRLGPAGSLSREDRDENTLEQLARLPSRLTHPAVSPQHLERLVAEHVDPGRLRTGTPIWVSAFPAMEGVDPLNRWGWAVDVVRSRLGASVEWLHLNGLSDHDCRQAVLASAALPLILPPRRLNGRLYRDGGLADNTPAGALVRHAGCDIVIVVHLSRGSTWDAHDFPGTSMIEIRPRRPLAPAGPGGDMTGMLDFSPHRLRRLRAQGRADTAAILDPLAETLHSVTALRSAEAAMLAALAGLDGLDGLDE</sequence>
<dbReference type="InterPro" id="IPR016035">
    <property type="entry name" value="Acyl_Trfase/lysoPLipase"/>
</dbReference>
<proteinExistence type="predicted"/>
<evidence type="ECO:0000256" key="2">
    <source>
        <dbReference type="ARBA" id="ARBA00022963"/>
    </source>
</evidence>
<feature type="short sequence motif" description="GXGXXG" evidence="4">
    <location>
        <begin position="63"/>
        <end position="68"/>
    </location>
</feature>
<keyword evidence="8" id="KW-1185">Reference proteome</keyword>
<dbReference type="Pfam" id="PF01734">
    <property type="entry name" value="Patatin"/>
    <property type="match status" value="1"/>
</dbReference>
<evidence type="ECO:0000256" key="3">
    <source>
        <dbReference type="ARBA" id="ARBA00023098"/>
    </source>
</evidence>
<name>A0ABV6UUM3_9ACTN</name>
<keyword evidence="2 4" id="KW-0442">Lipid degradation</keyword>
<dbReference type="PROSITE" id="PS51635">
    <property type="entry name" value="PNPLA"/>
    <property type="match status" value="1"/>
</dbReference>
<dbReference type="Proteomes" id="UP001592528">
    <property type="component" value="Unassembled WGS sequence"/>
</dbReference>
<feature type="active site" description="Nucleophile" evidence="4">
    <location>
        <position position="92"/>
    </location>
</feature>
<dbReference type="Gene3D" id="3.40.1090.10">
    <property type="entry name" value="Cytosolic phospholipase A2 catalytic domain"/>
    <property type="match status" value="2"/>
</dbReference>
<protein>
    <submittedName>
        <fullName evidence="7">Patatin-like phospholipase family protein</fullName>
    </submittedName>
</protein>
<evidence type="ECO:0000256" key="4">
    <source>
        <dbReference type="PROSITE-ProRule" id="PRU01161"/>
    </source>
</evidence>
<evidence type="ECO:0000259" key="6">
    <source>
        <dbReference type="PROSITE" id="PS51635"/>
    </source>
</evidence>
<dbReference type="SUPFAM" id="SSF52151">
    <property type="entry name" value="FabD/lysophospholipase-like"/>
    <property type="match status" value="1"/>
</dbReference>
<gene>
    <name evidence="7" type="ORF">ACEZDJ_28175</name>
</gene>
<feature type="domain" description="PNPLA" evidence="6">
    <location>
        <begin position="59"/>
        <end position="263"/>
    </location>
</feature>
<feature type="region of interest" description="Disordered" evidence="5">
    <location>
        <begin position="1"/>
        <end position="55"/>
    </location>
</feature>
<dbReference type="InterPro" id="IPR050301">
    <property type="entry name" value="NTE"/>
</dbReference>
<keyword evidence="3 4" id="KW-0443">Lipid metabolism</keyword>
<feature type="active site" description="Proton acceptor" evidence="4">
    <location>
        <position position="250"/>
    </location>
</feature>
<keyword evidence="1 4" id="KW-0378">Hydrolase</keyword>
<reference evidence="7 8" key="1">
    <citation type="submission" date="2024-09" db="EMBL/GenBank/DDBJ databases">
        <authorList>
            <person name="Lee S.D."/>
        </authorList>
    </citation>
    <scope>NUCLEOTIDE SEQUENCE [LARGE SCALE GENOMIC DNA]</scope>
    <source>
        <strain evidence="7 8">N1-5</strain>
    </source>
</reference>
<comment type="caution">
    <text evidence="7">The sequence shown here is derived from an EMBL/GenBank/DDBJ whole genome shotgun (WGS) entry which is preliminary data.</text>
</comment>
<evidence type="ECO:0000313" key="7">
    <source>
        <dbReference type="EMBL" id="MFC1405165.1"/>
    </source>
</evidence>
<evidence type="ECO:0000256" key="5">
    <source>
        <dbReference type="SAM" id="MobiDB-lite"/>
    </source>
</evidence>
<evidence type="ECO:0000256" key="1">
    <source>
        <dbReference type="ARBA" id="ARBA00022801"/>
    </source>
</evidence>
<dbReference type="RefSeq" id="WP_030258644.1">
    <property type="nucleotide sequence ID" value="NZ_JBHEZZ010000019.1"/>
</dbReference>
<dbReference type="CDD" id="cd07209">
    <property type="entry name" value="Pat_hypo_Ecoli_Z1214_like"/>
    <property type="match status" value="1"/>
</dbReference>
<accession>A0ABV6UUM3</accession>
<dbReference type="PANTHER" id="PTHR14226:SF57">
    <property type="entry name" value="BLR7027 PROTEIN"/>
    <property type="match status" value="1"/>
</dbReference>
<dbReference type="PANTHER" id="PTHR14226">
    <property type="entry name" value="NEUROPATHY TARGET ESTERASE/SWISS CHEESE D.MELANOGASTER"/>
    <property type="match status" value="1"/>
</dbReference>
<dbReference type="EMBL" id="JBHEZZ010000019">
    <property type="protein sequence ID" value="MFC1405165.1"/>
    <property type="molecule type" value="Genomic_DNA"/>
</dbReference>